<evidence type="ECO:0000256" key="4">
    <source>
        <dbReference type="ARBA" id="ARBA00023315"/>
    </source>
</evidence>
<dbReference type="PANTHER" id="PTHR36449">
    <property type="entry name" value="ACETYLTRANSFERASE-RELATED"/>
    <property type="match status" value="1"/>
</dbReference>
<accession>A0A5J6MV06</accession>
<dbReference type="PANTHER" id="PTHR36449:SF1">
    <property type="entry name" value="ACETYLTRANSFERASE"/>
    <property type="match status" value="1"/>
</dbReference>
<keyword evidence="1" id="KW-0678">Repressor</keyword>
<organism evidence="8 9">
    <name type="scientific">Hypericibacter terrae</name>
    <dbReference type="NCBI Taxonomy" id="2602015"/>
    <lineage>
        <taxon>Bacteria</taxon>
        <taxon>Pseudomonadati</taxon>
        <taxon>Pseudomonadota</taxon>
        <taxon>Alphaproteobacteria</taxon>
        <taxon>Rhodospirillales</taxon>
        <taxon>Dongiaceae</taxon>
        <taxon>Hypericibacter</taxon>
    </lineage>
</organism>
<dbReference type="KEGG" id="htq:FRZ44_52650"/>
<comment type="catalytic activity">
    <reaction evidence="5">
        <text>glycyl-tRNA(Gly) + acetyl-CoA = N-acetylglycyl-tRNA(Gly) + CoA + H(+)</text>
        <dbReference type="Rhea" id="RHEA:81867"/>
        <dbReference type="Rhea" id="RHEA-COMP:9683"/>
        <dbReference type="Rhea" id="RHEA-COMP:19766"/>
        <dbReference type="ChEBI" id="CHEBI:15378"/>
        <dbReference type="ChEBI" id="CHEBI:57287"/>
        <dbReference type="ChEBI" id="CHEBI:57288"/>
        <dbReference type="ChEBI" id="CHEBI:78522"/>
        <dbReference type="ChEBI" id="CHEBI:232036"/>
    </reaction>
</comment>
<dbReference type="EMBL" id="CP042906">
    <property type="protein sequence ID" value="QEX19950.1"/>
    <property type="molecule type" value="Genomic_DNA"/>
</dbReference>
<evidence type="ECO:0000256" key="5">
    <source>
        <dbReference type="ARBA" id="ARBA00049880"/>
    </source>
</evidence>
<dbReference type="Proteomes" id="UP000326202">
    <property type="component" value="Chromosome"/>
</dbReference>
<evidence type="ECO:0000313" key="8">
    <source>
        <dbReference type="EMBL" id="QEX19950.1"/>
    </source>
</evidence>
<keyword evidence="3" id="KW-0808">Transferase</keyword>
<dbReference type="Pfam" id="PF00583">
    <property type="entry name" value="Acetyltransf_1"/>
    <property type="match status" value="1"/>
</dbReference>
<evidence type="ECO:0000256" key="2">
    <source>
        <dbReference type="ARBA" id="ARBA00022649"/>
    </source>
</evidence>
<dbReference type="AlphaFoldDB" id="A0A5J6MV06"/>
<dbReference type="PROSITE" id="PS51186">
    <property type="entry name" value="GNAT"/>
    <property type="match status" value="1"/>
</dbReference>
<dbReference type="SUPFAM" id="SSF55729">
    <property type="entry name" value="Acyl-CoA N-acyltransferases (Nat)"/>
    <property type="match status" value="1"/>
</dbReference>
<feature type="region of interest" description="Disordered" evidence="6">
    <location>
        <begin position="180"/>
        <end position="207"/>
    </location>
</feature>
<dbReference type="InterPro" id="IPR016181">
    <property type="entry name" value="Acyl_CoA_acyltransferase"/>
</dbReference>
<keyword evidence="2" id="KW-1277">Toxin-antitoxin system</keyword>
<evidence type="ECO:0000313" key="9">
    <source>
        <dbReference type="Proteomes" id="UP000326202"/>
    </source>
</evidence>
<dbReference type="RefSeq" id="WP_151179964.1">
    <property type="nucleotide sequence ID" value="NZ_CP042906.1"/>
</dbReference>
<keyword evidence="4" id="KW-0012">Acyltransferase</keyword>
<dbReference type="InterPro" id="IPR000182">
    <property type="entry name" value="GNAT_dom"/>
</dbReference>
<dbReference type="GO" id="GO:0016747">
    <property type="term" value="F:acyltransferase activity, transferring groups other than amino-acyl groups"/>
    <property type="evidence" value="ECO:0007669"/>
    <property type="project" value="InterPro"/>
</dbReference>
<dbReference type="OrthoDB" id="9793394at2"/>
<evidence type="ECO:0000259" key="7">
    <source>
        <dbReference type="PROSITE" id="PS51186"/>
    </source>
</evidence>
<name>A0A5J6MV06_9PROT</name>
<dbReference type="CDD" id="cd04301">
    <property type="entry name" value="NAT_SF"/>
    <property type="match status" value="1"/>
</dbReference>
<evidence type="ECO:0000256" key="3">
    <source>
        <dbReference type="ARBA" id="ARBA00022679"/>
    </source>
</evidence>
<proteinExistence type="predicted"/>
<dbReference type="Gene3D" id="3.40.630.30">
    <property type="match status" value="1"/>
</dbReference>
<evidence type="ECO:0000256" key="1">
    <source>
        <dbReference type="ARBA" id="ARBA00022491"/>
    </source>
</evidence>
<reference evidence="8 9" key="1">
    <citation type="submission" date="2019-08" db="EMBL/GenBank/DDBJ databases">
        <title>Hyperibacter terrae gen. nov., sp. nov. and Hyperibacter viscosus sp. nov., two new members in the family Rhodospirillaceae isolated from the rhizosphere of Hypericum perforatum.</title>
        <authorList>
            <person name="Noviana Z."/>
        </authorList>
    </citation>
    <scope>NUCLEOTIDE SEQUENCE [LARGE SCALE GENOMIC DNA]</scope>
    <source>
        <strain evidence="8 9">R5913</strain>
    </source>
</reference>
<gene>
    <name evidence="8" type="ORF">FRZ44_52650</name>
</gene>
<protein>
    <recommendedName>
        <fullName evidence="7">N-acetyltransferase domain-containing protein</fullName>
    </recommendedName>
</protein>
<sequence length="207" mass="22250">MANRPSADLRPPADLRILPLDERHDRCGFACGVESLDRYLKTQAGQDVRRKANAVFVLSATAEPERVLGYYTLCAMAIAQGEVPEAARKHVPRYPLVSCTLIGRLAVAKDRQGQGLGSILLADALQHAFESAGIVGSSMVIVDALDEAAVNFYAAHGFVRLPDSLRLVLPMRQAGAGYERFPALPPASPASSGRVAKQKTAPKDRSE</sequence>
<keyword evidence="9" id="KW-1185">Reference proteome</keyword>
<evidence type="ECO:0000256" key="6">
    <source>
        <dbReference type="SAM" id="MobiDB-lite"/>
    </source>
</evidence>
<feature type="domain" description="N-acetyltransferase" evidence="7">
    <location>
        <begin position="35"/>
        <end position="184"/>
    </location>
</feature>